<reference evidence="2" key="1">
    <citation type="submission" date="2018-07" db="EMBL/GenBank/DDBJ databases">
        <authorList>
            <person name="Quirk P.G."/>
            <person name="Krulwich T.A."/>
        </authorList>
    </citation>
    <scope>NUCLEOTIDE SEQUENCE</scope>
</reference>
<feature type="region of interest" description="Disordered" evidence="1">
    <location>
        <begin position="461"/>
        <end position="551"/>
    </location>
</feature>
<feature type="compositionally biased region" description="Low complexity" evidence="1">
    <location>
        <begin position="494"/>
        <end position="527"/>
    </location>
</feature>
<feature type="compositionally biased region" description="Basic residues" evidence="1">
    <location>
        <begin position="386"/>
        <end position="395"/>
    </location>
</feature>
<feature type="region of interest" description="Disordered" evidence="1">
    <location>
        <begin position="124"/>
        <end position="190"/>
    </location>
</feature>
<dbReference type="VEuPathDB" id="VectorBase:CSON009556"/>
<dbReference type="EMBL" id="UFQT01000380">
    <property type="protein sequence ID" value="SSX23760.1"/>
    <property type="molecule type" value="Genomic_DNA"/>
</dbReference>
<accession>A0A336M141</accession>
<feature type="compositionally biased region" description="Low complexity" evidence="1">
    <location>
        <begin position="173"/>
        <end position="189"/>
    </location>
</feature>
<name>A0A336M141_CULSO</name>
<feature type="compositionally biased region" description="Polar residues" evidence="1">
    <location>
        <begin position="473"/>
        <end position="493"/>
    </location>
</feature>
<evidence type="ECO:0000256" key="1">
    <source>
        <dbReference type="SAM" id="MobiDB-lite"/>
    </source>
</evidence>
<dbReference type="OMA" id="YGYAEPM"/>
<feature type="region of interest" description="Disordered" evidence="1">
    <location>
        <begin position="203"/>
        <end position="239"/>
    </location>
</feature>
<proteinExistence type="predicted"/>
<sequence length="551" mass="61428">MIARDDDNDFFINVLHHMRIEKGIPLHKRKVQNFLPCKTPTRGGPLDGTAVSGHGLGVTYEDPDAHLGHRPLVMRHHHPNMEMLHPKALHYPSGFPMPRSPPLFICSSPGPDPYRSHDNVYEELEHRHETDSERAHHSDDEFAEDELSLPGERSFQKSSPDTTTVATIYQERSNSSSNGAGSSSANDAGEPAYTIERNRTERNSLLSSSSSGNDNQSGGTNSQRQIRNSNSSSDCGGSNSNNGLSLGLFRCRSSNNNSINNKNNSISRQIIPNTFSADELNGTNGEHPSSVSPITGTDIPPTIYDERSLMSLPPSYSSGSVNNNSNVNNLTNNNSVNNVNNLNNNRANYYGPVEDPELSEVERRNRINSQLSSHPVATIFRERSNPRIHHHHHMNPNRTRTNPRSLDRRRYINPQQLLNNPQDPNYLYQEPIFHEGMLYDACLSNPYSTPYQIIPEFSTFRQTHHPNGGQHHPPSSTMAVYSRDSSFGSDSGYSHNTQNSNRSNNTNNVMPNNTNNSSSNSNSWWGRGRSKGNRNNRGSRSGTLTSLNRDS</sequence>
<feature type="region of interest" description="Disordered" evidence="1">
    <location>
        <begin position="384"/>
        <end position="406"/>
    </location>
</feature>
<gene>
    <name evidence="2" type="primary">CSON009556</name>
</gene>
<protein>
    <submittedName>
        <fullName evidence="2">CSON009556 protein</fullName>
    </submittedName>
</protein>
<feature type="compositionally biased region" description="Polar residues" evidence="1">
    <location>
        <begin position="156"/>
        <end position="172"/>
    </location>
</feature>
<organism evidence="2">
    <name type="scientific">Culicoides sonorensis</name>
    <name type="common">Biting midge</name>
    <dbReference type="NCBI Taxonomy" id="179676"/>
    <lineage>
        <taxon>Eukaryota</taxon>
        <taxon>Metazoa</taxon>
        <taxon>Ecdysozoa</taxon>
        <taxon>Arthropoda</taxon>
        <taxon>Hexapoda</taxon>
        <taxon>Insecta</taxon>
        <taxon>Pterygota</taxon>
        <taxon>Neoptera</taxon>
        <taxon>Endopterygota</taxon>
        <taxon>Diptera</taxon>
        <taxon>Nematocera</taxon>
        <taxon>Chironomoidea</taxon>
        <taxon>Ceratopogonidae</taxon>
        <taxon>Ceratopogoninae</taxon>
        <taxon>Culicoides</taxon>
        <taxon>Monoculicoides</taxon>
    </lineage>
</organism>
<evidence type="ECO:0000313" key="2">
    <source>
        <dbReference type="EMBL" id="SSX23760.1"/>
    </source>
</evidence>
<dbReference type="AlphaFoldDB" id="A0A336M141"/>
<feature type="compositionally biased region" description="Basic and acidic residues" evidence="1">
    <location>
        <begin position="124"/>
        <end position="140"/>
    </location>
</feature>